<reference evidence="3 4" key="1">
    <citation type="journal article" date="2024" name="BMC Biol.">
        <title>Comparative genomics of Ascetosporea gives new insight into the evolutionary basis for animal parasitism in Rhizaria.</title>
        <authorList>
            <person name="Hiltunen Thoren M."/>
            <person name="Onut-Brannstrom I."/>
            <person name="Alfjorden A."/>
            <person name="Peckova H."/>
            <person name="Swords F."/>
            <person name="Hooper C."/>
            <person name="Holzer A.S."/>
            <person name="Bass D."/>
            <person name="Burki F."/>
        </authorList>
    </citation>
    <scope>NUCLEOTIDE SEQUENCE [LARGE SCALE GENOMIC DNA]</scope>
    <source>
        <strain evidence="3">20-A016</strain>
    </source>
</reference>
<name>A0ABV2AJG2_9EUKA</name>
<dbReference type="EMBL" id="JBDODL010000406">
    <property type="protein sequence ID" value="MES1919804.1"/>
    <property type="molecule type" value="Genomic_DNA"/>
</dbReference>
<feature type="domain" description="MIF4G-like type 2" evidence="2">
    <location>
        <begin position="89"/>
        <end position="191"/>
    </location>
</feature>
<organism evidence="3 4">
    <name type="scientific">Bonamia ostreae</name>
    <dbReference type="NCBI Taxonomy" id="126728"/>
    <lineage>
        <taxon>Eukaryota</taxon>
        <taxon>Sar</taxon>
        <taxon>Rhizaria</taxon>
        <taxon>Endomyxa</taxon>
        <taxon>Ascetosporea</taxon>
        <taxon>Haplosporida</taxon>
        <taxon>Bonamia</taxon>
    </lineage>
</organism>
<dbReference type="Pfam" id="PF09090">
    <property type="entry name" value="MIF4G_like_2"/>
    <property type="match status" value="1"/>
</dbReference>
<dbReference type="Proteomes" id="UP001439008">
    <property type="component" value="Unassembled WGS sequence"/>
</dbReference>
<feature type="compositionally biased region" description="Basic and acidic residues" evidence="1">
    <location>
        <begin position="52"/>
        <end position="69"/>
    </location>
</feature>
<feature type="non-terminal residue" evidence="3">
    <location>
        <position position="192"/>
    </location>
</feature>
<evidence type="ECO:0000259" key="2">
    <source>
        <dbReference type="Pfam" id="PF09090"/>
    </source>
</evidence>
<dbReference type="InterPro" id="IPR015174">
    <property type="entry name" value="MIF4G-like_typ-2"/>
</dbReference>
<comment type="caution">
    <text evidence="3">The sequence shown here is derived from an EMBL/GenBank/DDBJ whole genome shotgun (WGS) entry which is preliminary data.</text>
</comment>
<keyword evidence="4" id="KW-1185">Reference proteome</keyword>
<evidence type="ECO:0000256" key="1">
    <source>
        <dbReference type="SAM" id="MobiDB-lite"/>
    </source>
</evidence>
<evidence type="ECO:0000313" key="3">
    <source>
        <dbReference type="EMBL" id="MES1919804.1"/>
    </source>
</evidence>
<gene>
    <name evidence="3" type="ORF">MHBO_001569</name>
</gene>
<sequence length="192" mass="22007">MSFVTTLSKTSPKRLFVKELLLTCNTINPLNQILANSPLLSLLPKITKNENIKNNDKKDENDDKKEKSVSETSETILQKATEYFNNSGDNLNVQNVVQRYVTIIKSKEDVKEVLKLDEKTKILDFGLLKEEEKILRVGLLFLSILEIGSEELSSLFCLFDSFKPVLMEMKSGRKEQKAIVEITVLFWSKNKF</sequence>
<feature type="region of interest" description="Disordered" evidence="1">
    <location>
        <begin position="52"/>
        <end position="71"/>
    </location>
</feature>
<accession>A0ABV2AJG2</accession>
<protein>
    <recommendedName>
        <fullName evidence="2">MIF4G-like type 2 domain-containing protein</fullName>
    </recommendedName>
</protein>
<proteinExistence type="predicted"/>
<evidence type="ECO:0000313" key="4">
    <source>
        <dbReference type="Proteomes" id="UP001439008"/>
    </source>
</evidence>